<sequence length="65" mass="7295">MENLDQFFEGRTVVVVAHRLSTVRNAHQIIVLENGSITETGSHLELVERSGAYFNLVKNQLELGN</sequence>
<dbReference type="STRING" id="1236989.JCM15548_14716"/>
<name>A0A0E9LRS3_9BACT</name>
<dbReference type="Gene3D" id="3.40.50.300">
    <property type="entry name" value="P-loop containing nucleotide triphosphate hydrolases"/>
    <property type="match status" value="1"/>
</dbReference>
<dbReference type="EMBL" id="BAZW01000119">
    <property type="protein sequence ID" value="GAO27856.1"/>
    <property type="molecule type" value="Genomic_DNA"/>
</dbReference>
<evidence type="ECO:0000313" key="2">
    <source>
        <dbReference type="Proteomes" id="UP000032900"/>
    </source>
</evidence>
<dbReference type="PANTHER" id="PTHR43394">
    <property type="entry name" value="ATP-DEPENDENT PERMEASE MDL1, MITOCHONDRIAL"/>
    <property type="match status" value="1"/>
</dbReference>
<accession>A0A0E9LRS3</accession>
<dbReference type="PANTHER" id="PTHR43394:SF1">
    <property type="entry name" value="ATP-BINDING CASSETTE SUB-FAMILY B MEMBER 10, MITOCHONDRIAL"/>
    <property type="match status" value="1"/>
</dbReference>
<reference evidence="1 2" key="1">
    <citation type="journal article" date="2015" name="Microbes Environ.">
        <title>Distribution and evolution of nitrogen fixation genes in the phylum bacteroidetes.</title>
        <authorList>
            <person name="Inoue J."/>
            <person name="Oshima K."/>
            <person name="Suda W."/>
            <person name="Sakamoto M."/>
            <person name="Iino T."/>
            <person name="Noda S."/>
            <person name="Hongoh Y."/>
            <person name="Hattori M."/>
            <person name="Ohkuma M."/>
        </authorList>
    </citation>
    <scope>NUCLEOTIDE SEQUENCE [LARGE SCALE GENOMIC DNA]</scope>
    <source>
        <strain evidence="1">JCM 15548</strain>
    </source>
</reference>
<dbReference type="InterPro" id="IPR027417">
    <property type="entry name" value="P-loop_NTPase"/>
</dbReference>
<dbReference type="GO" id="GO:0005524">
    <property type="term" value="F:ATP binding"/>
    <property type="evidence" value="ECO:0007669"/>
    <property type="project" value="UniProtKB-KW"/>
</dbReference>
<keyword evidence="1" id="KW-0547">Nucleotide-binding</keyword>
<keyword evidence="2" id="KW-1185">Reference proteome</keyword>
<dbReference type="Proteomes" id="UP000032900">
    <property type="component" value="Unassembled WGS sequence"/>
</dbReference>
<dbReference type="GO" id="GO:0090374">
    <property type="term" value="P:oligopeptide export from mitochondrion"/>
    <property type="evidence" value="ECO:0007669"/>
    <property type="project" value="TreeGrafter"/>
</dbReference>
<protein>
    <submittedName>
        <fullName evidence="1">ABC transporter ATP-binding protein</fullName>
    </submittedName>
</protein>
<comment type="caution">
    <text evidence="1">The sequence shown here is derived from an EMBL/GenBank/DDBJ whole genome shotgun (WGS) entry which is preliminary data.</text>
</comment>
<keyword evidence="1" id="KW-0067">ATP-binding</keyword>
<dbReference type="SUPFAM" id="SSF52540">
    <property type="entry name" value="P-loop containing nucleoside triphosphate hydrolases"/>
    <property type="match status" value="1"/>
</dbReference>
<evidence type="ECO:0000313" key="1">
    <source>
        <dbReference type="EMBL" id="GAO27856.1"/>
    </source>
</evidence>
<organism evidence="1 2">
    <name type="scientific">Geofilum rubicundum JCM 15548</name>
    <dbReference type="NCBI Taxonomy" id="1236989"/>
    <lineage>
        <taxon>Bacteria</taxon>
        <taxon>Pseudomonadati</taxon>
        <taxon>Bacteroidota</taxon>
        <taxon>Bacteroidia</taxon>
        <taxon>Marinilabiliales</taxon>
        <taxon>Marinilabiliaceae</taxon>
        <taxon>Geofilum</taxon>
    </lineage>
</organism>
<dbReference type="InterPro" id="IPR039421">
    <property type="entry name" value="Type_1_exporter"/>
</dbReference>
<proteinExistence type="predicted"/>
<dbReference type="GO" id="GO:0015421">
    <property type="term" value="F:ABC-type oligopeptide transporter activity"/>
    <property type="evidence" value="ECO:0007669"/>
    <property type="project" value="TreeGrafter"/>
</dbReference>
<dbReference type="AlphaFoldDB" id="A0A0E9LRS3"/>
<gene>
    <name evidence="1" type="ORF">JCM15548_14716</name>
</gene>